<evidence type="ECO:0000313" key="5">
    <source>
        <dbReference type="EMBL" id="HIU69552.1"/>
    </source>
</evidence>
<dbReference type="PANTHER" id="PTHR31302:SF31">
    <property type="entry name" value="PHOSPHODIESTERASE YAEI"/>
    <property type="match status" value="1"/>
</dbReference>
<comment type="caution">
    <text evidence="5">The sequence shown here is derived from an EMBL/GenBank/DDBJ whole genome shotgun (WGS) entry which is preliminary data.</text>
</comment>
<dbReference type="GO" id="GO:0016020">
    <property type="term" value="C:membrane"/>
    <property type="evidence" value="ECO:0007669"/>
    <property type="project" value="GOC"/>
</dbReference>
<dbReference type="PANTHER" id="PTHR31302">
    <property type="entry name" value="TRANSMEMBRANE PROTEIN WITH METALLOPHOSPHOESTERASE DOMAIN-RELATED"/>
    <property type="match status" value="1"/>
</dbReference>
<dbReference type="InterPro" id="IPR051158">
    <property type="entry name" value="Metallophosphoesterase_sf"/>
</dbReference>
<dbReference type="GO" id="GO:0008758">
    <property type="term" value="F:UDP-2,3-diacylglucosamine hydrolase activity"/>
    <property type="evidence" value="ECO:0007669"/>
    <property type="project" value="TreeGrafter"/>
</dbReference>
<evidence type="ECO:0000313" key="6">
    <source>
        <dbReference type="Proteomes" id="UP000824125"/>
    </source>
</evidence>
<dbReference type="Proteomes" id="UP000824125">
    <property type="component" value="Unassembled WGS sequence"/>
</dbReference>
<reference evidence="5" key="1">
    <citation type="submission" date="2020-10" db="EMBL/GenBank/DDBJ databases">
        <authorList>
            <person name="Gilroy R."/>
        </authorList>
    </citation>
    <scope>NUCLEOTIDE SEQUENCE</scope>
    <source>
        <strain evidence="5">CHK176-6737</strain>
    </source>
</reference>
<dbReference type="InterPro" id="IPR029052">
    <property type="entry name" value="Metallo-depent_PP-like"/>
</dbReference>
<keyword evidence="3" id="KW-0472">Membrane</keyword>
<dbReference type="InterPro" id="IPR004843">
    <property type="entry name" value="Calcineurin-like_PHP"/>
</dbReference>
<dbReference type="SUPFAM" id="SSF56300">
    <property type="entry name" value="Metallo-dependent phosphatases"/>
    <property type="match status" value="1"/>
</dbReference>
<dbReference type="GO" id="GO:0046872">
    <property type="term" value="F:metal ion binding"/>
    <property type="evidence" value="ECO:0007669"/>
    <property type="project" value="UniProtKB-KW"/>
</dbReference>
<dbReference type="AlphaFoldDB" id="A0A9D1MVX8"/>
<dbReference type="GO" id="GO:0009245">
    <property type="term" value="P:lipid A biosynthetic process"/>
    <property type="evidence" value="ECO:0007669"/>
    <property type="project" value="TreeGrafter"/>
</dbReference>
<keyword evidence="1" id="KW-0479">Metal-binding</keyword>
<name>A0A9D1MVX8_9FIRM</name>
<feature type="transmembrane region" description="Helical" evidence="3">
    <location>
        <begin position="7"/>
        <end position="27"/>
    </location>
</feature>
<keyword evidence="3" id="KW-1133">Transmembrane helix</keyword>
<evidence type="ECO:0000256" key="1">
    <source>
        <dbReference type="ARBA" id="ARBA00022723"/>
    </source>
</evidence>
<feature type="transmembrane region" description="Helical" evidence="3">
    <location>
        <begin position="150"/>
        <end position="169"/>
    </location>
</feature>
<organism evidence="5 6">
    <name type="scientific">Candidatus Scybalenecus merdavium</name>
    <dbReference type="NCBI Taxonomy" id="2840939"/>
    <lineage>
        <taxon>Bacteria</taxon>
        <taxon>Bacillati</taxon>
        <taxon>Bacillota</taxon>
        <taxon>Clostridia</taxon>
        <taxon>Eubacteriales</taxon>
        <taxon>Oscillospiraceae</taxon>
        <taxon>Oscillospiraceae incertae sedis</taxon>
        <taxon>Candidatus Scybalenecus</taxon>
    </lineage>
</organism>
<dbReference type="Pfam" id="PF00149">
    <property type="entry name" value="Metallophos"/>
    <property type="match status" value="1"/>
</dbReference>
<sequence>MKTFLNHFLFSDVSVAVFSALGALGVLCFYSTRYGFVFVDNALFKNFALALFLLAVLGEVCLFTVFALRVHHSSLLPEKLACIMVLFGEVMAVVSLVYPLISLAVDQFMSLSSAWTLCKQALPVWGAVVSVAFFAFVFPAISSGALKKGVAVAAAVILVFISYASIFPVTPYRFTSDPVVFDNGSDYAVVFSTNVSGTGWLEYTYNGETVRLYDETDGRKNNSRIHTFRVPKDQLSGSTYRVGATRVIDELTYGGRTGKTIESEPITLQDTFGQNIDVLTLSDWHTKNARAKAAAETLGDYQALVLLGDCSPGLMSQDDVVRYILQFASDLSGGTMPVIYVRGNHETRGPEADNLSAYLGMDRFYFTTTLGSYNLVVLDSCEDKEDSHPEYGGMDDYETYRRNMVSWLKTLQPTQKHTVALCHAPEICREEDLSAAALAKLDALGVSLLASGHEHVLDYRTDGRFPVLVDGGQDANGMFTFVASMLHFTPDGVDIVSADQDGSVLLETTAAWK</sequence>
<dbReference type="EMBL" id="DVNM01000033">
    <property type="protein sequence ID" value="HIU69552.1"/>
    <property type="molecule type" value="Genomic_DNA"/>
</dbReference>
<evidence type="ECO:0000256" key="3">
    <source>
        <dbReference type="SAM" id="Phobius"/>
    </source>
</evidence>
<evidence type="ECO:0000259" key="4">
    <source>
        <dbReference type="Pfam" id="PF00149"/>
    </source>
</evidence>
<proteinExistence type="predicted"/>
<keyword evidence="3" id="KW-0812">Transmembrane</keyword>
<feature type="transmembrane region" description="Helical" evidence="3">
    <location>
        <begin position="80"/>
        <end position="101"/>
    </location>
</feature>
<feature type="transmembrane region" description="Helical" evidence="3">
    <location>
        <begin position="47"/>
        <end position="68"/>
    </location>
</feature>
<feature type="transmembrane region" description="Helical" evidence="3">
    <location>
        <begin position="121"/>
        <end position="138"/>
    </location>
</feature>
<protein>
    <submittedName>
        <fullName evidence="5">Metallophosphoesterase</fullName>
    </submittedName>
</protein>
<accession>A0A9D1MVX8</accession>
<reference evidence="5" key="2">
    <citation type="journal article" date="2021" name="PeerJ">
        <title>Extensive microbial diversity within the chicken gut microbiome revealed by metagenomics and culture.</title>
        <authorList>
            <person name="Gilroy R."/>
            <person name="Ravi A."/>
            <person name="Getino M."/>
            <person name="Pursley I."/>
            <person name="Horton D.L."/>
            <person name="Alikhan N.F."/>
            <person name="Baker D."/>
            <person name="Gharbi K."/>
            <person name="Hall N."/>
            <person name="Watson M."/>
            <person name="Adriaenssens E.M."/>
            <person name="Foster-Nyarko E."/>
            <person name="Jarju S."/>
            <person name="Secka A."/>
            <person name="Antonio M."/>
            <person name="Oren A."/>
            <person name="Chaudhuri R.R."/>
            <person name="La Ragione R."/>
            <person name="Hildebrand F."/>
            <person name="Pallen M.J."/>
        </authorList>
    </citation>
    <scope>NUCLEOTIDE SEQUENCE</scope>
    <source>
        <strain evidence="5">CHK176-6737</strain>
    </source>
</reference>
<dbReference type="Gene3D" id="3.60.21.10">
    <property type="match status" value="1"/>
</dbReference>
<feature type="domain" description="Calcineurin-like phosphoesterase" evidence="4">
    <location>
        <begin position="278"/>
        <end position="456"/>
    </location>
</feature>
<evidence type="ECO:0000256" key="2">
    <source>
        <dbReference type="ARBA" id="ARBA00022801"/>
    </source>
</evidence>
<keyword evidence="2" id="KW-0378">Hydrolase</keyword>
<gene>
    <name evidence="5" type="ORF">IAD23_06310</name>
</gene>